<evidence type="ECO:0000313" key="1">
    <source>
        <dbReference type="Proteomes" id="UP000887564"/>
    </source>
</evidence>
<accession>A0A914RRB4</accession>
<organism evidence="1 2">
    <name type="scientific">Parascaris equorum</name>
    <name type="common">Equine roundworm</name>
    <dbReference type="NCBI Taxonomy" id="6256"/>
    <lineage>
        <taxon>Eukaryota</taxon>
        <taxon>Metazoa</taxon>
        <taxon>Ecdysozoa</taxon>
        <taxon>Nematoda</taxon>
        <taxon>Chromadorea</taxon>
        <taxon>Rhabditida</taxon>
        <taxon>Spirurina</taxon>
        <taxon>Ascaridomorpha</taxon>
        <taxon>Ascaridoidea</taxon>
        <taxon>Ascarididae</taxon>
        <taxon>Parascaris</taxon>
    </lineage>
</organism>
<dbReference type="WBParaSite" id="PEQ_0000736801-mRNA-1">
    <property type="protein sequence ID" value="PEQ_0000736801-mRNA-1"/>
    <property type="gene ID" value="PEQ_0000736801"/>
</dbReference>
<dbReference type="AlphaFoldDB" id="A0A914RRB4"/>
<keyword evidence="1" id="KW-1185">Reference proteome</keyword>
<evidence type="ECO:0000313" key="2">
    <source>
        <dbReference type="WBParaSite" id="PEQ_0000736801-mRNA-1"/>
    </source>
</evidence>
<dbReference type="Proteomes" id="UP000887564">
    <property type="component" value="Unplaced"/>
</dbReference>
<name>A0A914RRB4_PAREQ</name>
<proteinExistence type="predicted"/>
<reference evidence="2" key="1">
    <citation type="submission" date="2022-11" db="UniProtKB">
        <authorList>
            <consortium name="WormBaseParasite"/>
        </authorList>
    </citation>
    <scope>IDENTIFICATION</scope>
</reference>
<sequence length="49" mass="5676">MVSLTRDHRDHLANLESPAVKEDQVLLVLPNHEPHQDIEAFGWTALYRI</sequence>
<protein>
    <submittedName>
        <fullName evidence="2">Uncharacterized protein</fullName>
    </submittedName>
</protein>